<dbReference type="RefSeq" id="WP_284249038.1">
    <property type="nucleotide sequence ID" value="NZ_BSUM01000001.1"/>
</dbReference>
<keyword evidence="2" id="KW-1185">Reference proteome</keyword>
<gene>
    <name evidence="1" type="ORF">GCM10025875_04030</name>
</gene>
<comment type="caution">
    <text evidence="1">The sequence shown here is derived from an EMBL/GenBank/DDBJ whole genome shotgun (WGS) entry which is preliminary data.</text>
</comment>
<dbReference type="Proteomes" id="UP001157161">
    <property type="component" value="Unassembled WGS sequence"/>
</dbReference>
<name>A0AA37UUC3_9MICO</name>
<evidence type="ECO:0008006" key="3">
    <source>
        <dbReference type="Google" id="ProtNLM"/>
    </source>
</evidence>
<dbReference type="EMBL" id="BSUM01000001">
    <property type="protein sequence ID" value="GMA30411.1"/>
    <property type="molecule type" value="Genomic_DNA"/>
</dbReference>
<evidence type="ECO:0000313" key="1">
    <source>
        <dbReference type="EMBL" id="GMA30411.1"/>
    </source>
</evidence>
<organism evidence="1 2">
    <name type="scientific">Litorihabitans aurantiacus</name>
    <dbReference type="NCBI Taxonomy" id="1930061"/>
    <lineage>
        <taxon>Bacteria</taxon>
        <taxon>Bacillati</taxon>
        <taxon>Actinomycetota</taxon>
        <taxon>Actinomycetes</taxon>
        <taxon>Micrococcales</taxon>
        <taxon>Beutenbergiaceae</taxon>
        <taxon>Litorihabitans</taxon>
    </lineage>
</organism>
<protein>
    <recommendedName>
        <fullName evidence="3">Nucleotidyl transferase AbiEii/AbiGii toxin family protein</fullName>
    </recommendedName>
</protein>
<reference evidence="1" key="2">
    <citation type="submission" date="2023-02" db="EMBL/GenBank/DDBJ databases">
        <authorList>
            <person name="Sun Q."/>
            <person name="Mori K."/>
        </authorList>
    </citation>
    <scope>NUCLEOTIDE SEQUENCE</scope>
    <source>
        <strain evidence="1">NBRC 112290</strain>
    </source>
</reference>
<proteinExistence type="predicted"/>
<accession>A0AA37UUC3</accession>
<evidence type="ECO:0000313" key="2">
    <source>
        <dbReference type="Proteomes" id="UP001157161"/>
    </source>
</evidence>
<dbReference type="AlphaFoldDB" id="A0AA37UUC3"/>
<reference evidence="1" key="1">
    <citation type="journal article" date="2014" name="Int. J. Syst. Evol. Microbiol.">
        <title>Complete genome sequence of Corynebacterium casei LMG S-19264T (=DSM 44701T), isolated from a smear-ripened cheese.</title>
        <authorList>
            <consortium name="US DOE Joint Genome Institute (JGI-PGF)"/>
            <person name="Walter F."/>
            <person name="Albersmeier A."/>
            <person name="Kalinowski J."/>
            <person name="Ruckert C."/>
        </authorList>
    </citation>
    <scope>NUCLEOTIDE SEQUENCE</scope>
    <source>
        <strain evidence="1">NBRC 112290</strain>
    </source>
</reference>
<sequence length="254" mass="27719">MIGEHTQPPPSGDDRPEQVRVGDVVDGVSPVLLAVLESAAVLQGRVPDAVLVGGSAAALYARHRDSFDHDHVLADLRDRFDLVLEALEREPDWVLNRAVPRKILLGQLGDIEAGVRQLRRTVPLEVVEVALPSGRTVRAPTADETLRIKGFLITTRNQTRDHLDVAGLAERYGTSHAAHVLSEIDRYYTDPAHTGTPVADQVLRQLAAPAPKDSRTTTRLAGYKRLTPRLQSWDHVVAVLADVAEAMRTEGGGR</sequence>